<dbReference type="RefSeq" id="XP_014473708.1">
    <property type="nucleotide sequence ID" value="XM_014618222.1"/>
</dbReference>
<keyword evidence="2" id="KW-1185">Reference proteome</keyword>
<name>A0A6P3X5X4_DINQU</name>
<dbReference type="KEGG" id="dqu:106743911"/>
<dbReference type="Proteomes" id="UP000515204">
    <property type="component" value="Unplaced"/>
</dbReference>
<evidence type="ECO:0000313" key="2">
    <source>
        <dbReference type="Proteomes" id="UP000515204"/>
    </source>
</evidence>
<dbReference type="GeneID" id="106743911"/>
<evidence type="ECO:0000313" key="3">
    <source>
        <dbReference type="RefSeq" id="XP_014473708.1"/>
    </source>
</evidence>
<reference evidence="3" key="1">
    <citation type="submission" date="2025-08" db="UniProtKB">
        <authorList>
            <consortium name="RefSeq"/>
        </authorList>
    </citation>
    <scope>IDENTIFICATION</scope>
</reference>
<gene>
    <name evidence="3" type="primary">LOC106743911</name>
</gene>
<sequence>MKVTELLIVTCCSIIAARSDTDEELLKRASEQLERLAPYRRRADQEALDLANLLDAWRPPMNEDDSKERKLDQAAPWEILEILPEQTDDAAKRTDDKKQIMIADLIADPKYATMMQERIKRGFDAGSASLITSIAGGVLSGVASASSGSAAKASAGSSQHDYGQPAYGPPPAYSYDEKPFGAWDFKKTIFSTVFQALKAISGGVLALKGQLVKGGGYLLAAKGKVISKTGDVITSFGKHLTSSVSTYPASYPPDTYTYEQHPPAQDLGHDPNYQGPPPGPDGYSEANDYPPHSAYSVPSDDNNQGGLLIVAPTKSDPESDQHANVAEAKPDLTKLEESFGGPTIKDFLINVPNGSGGQAIGDQDDNNVNAPIAHPAPTYGAAEHYSSHHDKPVHDSYPVVDQENVYHHHPAAAPPSHHFPNRLPIQQSLEYPPLHLSELDYPHGGGLHGALPPELPLHDGTSVYASLTVDTEPHLPLLGLPKLQPHVDFHGQPQFANLHNSLDGPLRIPLLNPLPDYWQSPSSLGTLNSFRKRNVPQRRMFARRHARYSSSTRPHRL</sequence>
<organism evidence="2 3">
    <name type="scientific">Dinoponera quadriceps</name>
    <name type="common">South American ant</name>
    <dbReference type="NCBI Taxonomy" id="609295"/>
    <lineage>
        <taxon>Eukaryota</taxon>
        <taxon>Metazoa</taxon>
        <taxon>Ecdysozoa</taxon>
        <taxon>Arthropoda</taxon>
        <taxon>Hexapoda</taxon>
        <taxon>Insecta</taxon>
        <taxon>Pterygota</taxon>
        <taxon>Neoptera</taxon>
        <taxon>Endopterygota</taxon>
        <taxon>Hymenoptera</taxon>
        <taxon>Apocrita</taxon>
        <taxon>Aculeata</taxon>
        <taxon>Formicoidea</taxon>
        <taxon>Formicidae</taxon>
        <taxon>Ponerinae</taxon>
        <taxon>Ponerini</taxon>
        <taxon>Dinoponera</taxon>
    </lineage>
</organism>
<evidence type="ECO:0000256" key="1">
    <source>
        <dbReference type="SAM" id="MobiDB-lite"/>
    </source>
</evidence>
<proteinExistence type="predicted"/>
<accession>A0A6P3X5X4</accession>
<feature type="region of interest" description="Disordered" evidence="1">
    <location>
        <begin position="251"/>
        <end position="331"/>
    </location>
</feature>
<protein>
    <submittedName>
        <fullName evidence="3">Uncharacterized protein LOC106743911</fullName>
    </submittedName>
</protein>
<dbReference type="AlphaFoldDB" id="A0A6P3X5X4"/>
<dbReference type="OrthoDB" id="8195535at2759"/>